<keyword evidence="1 3" id="KW-0436">Ligase</keyword>
<dbReference type="InterPro" id="IPR004408">
    <property type="entry name" value="Biotin_CoA_COase_ligase"/>
</dbReference>
<dbReference type="SUPFAM" id="SSF55681">
    <property type="entry name" value="Class II aaRS and biotin synthetases"/>
    <property type="match status" value="1"/>
</dbReference>
<dbReference type="PANTHER" id="PTHR12835">
    <property type="entry name" value="BIOTIN PROTEIN LIGASE"/>
    <property type="match status" value="1"/>
</dbReference>
<evidence type="ECO:0000256" key="1">
    <source>
        <dbReference type="ARBA" id="ARBA00022598"/>
    </source>
</evidence>
<dbReference type="Proteomes" id="UP000885847">
    <property type="component" value="Unassembled WGS sequence"/>
</dbReference>
<feature type="non-terminal residue" evidence="3">
    <location>
        <position position="121"/>
    </location>
</feature>
<accession>A0A7C0ZF24</accession>
<sequence>MNIIHFKKIKSTNLYARENLEKLNLPVIIFAETQTGGMGRMGRLFHSPEGGLYMTYVDRFEAPLISMIVPLGITEALIKRGVEAGILWPNDIILKGKKLGGILIERVEGVYLIGIGINCNT</sequence>
<protein>
    <submittedName>
        <fullName evidence="3">Biotin--[acetyl-CoA-carboxylase] ligase</fullName>
        <ecNumber evidence="3">6.3.4.15</ecNumber>
    </submittedName>
</protein>
<dbReference type="GO" id="GO:0004077">
    <property type="term" value="F:biotin--[biotin carboxyl-carrier protein] ligase activity"/>
    <property type="evidence" value="ECO:0007669"/>
    <property type="project" value="UniProtKB-EC"/>
</dbReference>
<dbReference type="NCBIfam" id="TIGR00121">
    <property type="entry name" value="birA_ligase"/>
    <property type="match status" value="1"/>
</dbReference>
<dbReference type="PROSITE" id="PS51733">
    <property type="entry name" value="BPL_LPL_CATALYTIC"/>
    <property type="match status" value="1"/>
</dbReference>
<dbReference type="AlphaFoldDB" id="A0A7C0ZF24"/>
<dbReference type="Pfam" id="PF03099">
    <property type="entry name" value="BPL_LplA_LipB"/>
    <property type="match status" value="1"/>
</dbReference>
<organism evidence="3">
    <name type="scientific">candidate division WOR-3 bacterium</name>
    <dbReference type="NCBI Taxonomy" id="2052148"/>
    <lineage>
        <taxon>Bacteria</taxon>
        <taxon>Bacteria division WOR-3</taxon>
    </lineage>
</organism>
<evidence type="ECO:0000259" key="2">
    <source>
        <dbReference type="PROSITE" id="PS51733"/>
    </source>
</evidence>
<dbReference type="InterPro" id="IPR004143">
    <property type="entry name" value="BPL_LPL_catalytic"/>
</dbReference>
<reference evidence="3" key="1">
    <citation type="journal article" date="2020" name="mSystems">
        <title>Genome- and Community-Level Interaction Insights into Carbon Utilization and Element Cycling Functions of Hydrothermarchaeota in Hydrothermal Sediment.</title>
        <authorList>
            <person name="Zhou Z."/>
            <person name="Liu Y."/>
            <person name="Xu W."/>
            <person name="Pan J."/>
            <person name="Luo Z.H."/>
            <person name="Li M."/>
        </authorList>
    </citation>
    <scope>NUCLEOTIDE SEQUENCE [LARGE SCALE GENOMIC DNA]</scope>
    <source>
        <strain evidence="3">HyVt-102</strain>
    </source>
</reference>
<dbReference type="EC" id="6.3.4.15" evidence="3"/>
<dbReference type="InterPro" id="IPR045864">
    <property type="entry name" value="aa-tRNA-synth_II/BPL/LPL"/>
</dbReference>
<name>A0A7C0ZF24_UNCW3</name>
<dbReference type="Gene3D" id="3.30.930.10">
    <property type="entry name" value="Bira Bifunctional Protein, Domain 2"/>
    <property type="match status" value="1"/>
</dbReference>
<dbReference type="GO" id="GO:0005737">
    <property type="term" value="C:cytoplasm"/>
    <property type="evidence" value="ECO:0007669"/>
    <property type="project" value="TreeGrafter"/>
</dbReference>
<comment type="caution">
    <text evidence="3">The sequence shown here is derived from an EMBL/GenBank/DDBJ whole genome shotgun (WGS) entry which is preliminary data.</text>
</comment>
<feature type="domain" description="BPL/LPL catalytic" evidence="2">
    <location>
        <begin position="1"/>
        <end position="121"/>
    </location>
</feature>
<dbReference type="CDD" id="cd16442">
    <property type="entry name" value="BPL"/>
    <property type="match status" value="1"/>
</dbReference>
<proteinExistence type="predicted"/>
<dbReference type="EMBL" id="DQWE01000232">
    <property type="protein sequence ID" value="HDI83102.1"/>
    <property type="molecule type" value="Genomic_DNA"/>
</dbReference>
<dbReference type="PANTHER" id="PTHR12835:SF5">
    <property type="entry name" value="BIOTIN--PROTEIN LIGASE"/>
    <property type="match status" value="1"/>
</dbReference>
<gene>
    <name evidence="3" type="ORF">ENF18_04860</name>
</gene>
<evidence type="ECO:0000313" key="3">
    <source>
        <dbReference type="EMBL" id="HDI83102.1"/>
    </source>
</evidence>